<feature type="signal peptide" evidence="1">
    <location>
        <begin position="1"/>
        <end position="24"/>
    </location>
</feature>
<keyword evidence="1" id="KW-0732">Signal</keyword>
<organism evidence="2 3">
    <name type="scientific">Heterodermia speciosa</name>
    <dbReference type="NCBI Taxonomy" id="116794"/>
    <lineage>
        <taxon>Eukaryota</taxon>
        <taxon>Fungi</taxon>
        <taxon>Dikarya</taxon>
        <taxon>Ascomycota</taxon>
        <taxon>Pezizomycotina</taxon>
        <taxon>Lecanoromycetes</taxon>
        <taxon>OSLEUM clade</taxon>
        <taxon>Lecanoromycetidae</taxon>
        <taxon>Caliciales</taxon>
        <taxon>Physciaceae</taxon>
        <taxon>Heterodermia</taxon>
    </lineage>
</organism>
<name>A0A8H3FNV0_9LECA</name>
<evidence type="ECO:0008006" key="4">
    <source>
        <dbReference type="Google" id="ProtNLM"/>
    </source>
</evidence>
<dbReference type="Proteomes" id="UP000664521">
    <property type="component" value="Unassembled WGS sequence"/>
</dbReference>
<proteinExistence type="predicted"/>
<comment type="caution">
    <text evidence="2">The sequence shown here is derived from an EMBL/GenBank/DDBJ whole genome shotgun (WGS) entry which is preliminary data.</text>
</comment>
<feature type="chain" id="PRO_5034225333" description="FAD linked oxidase N-terminal domain-containing protein" evidence="1">
    <location>
        <begin position="25"/>
        <end position="249"/>
    </location>
</feature>
<dbReference type="EMBL" id="CAJPDS010000044">
    <property type="protein sequence ID" value="CAF9927240.1"/>
    <property type="molecule type" value="Genomic_DNA"/>
</dbReference>
<protein>
    <recommendedName>
        <fullName evidence="4">FAD linked oxidase N-terminal domain-containing protein</fullName>
    </recommendedName>
</protein>
<keyword evidence="3" id="KW-1185">Reference proteome</keyword>
<evidence type="ECO:0000256" key="1">
    <source>
        <dbReference type="SAM" id="SignalP"/>
    </source>
</evidence>
<dbReference type="OrthoDB" id="5405484at2759"/>
<dbReference type="AlphaFoldDB" id="A0A8H3FNV0"/>
<reference evidence="2" key="1">
    <citation type="submission" date="2021-03" db="EMBL/GenBank/DDBJ databases">
        <authorList>
            <person name="Tagirdzhanova G."/>
        </authorList>
    </citation>
    <scope>NUCLEOTIDE SEQUENCE</scope>
</reference>
<evidence type="ECO:0000313" key="2">
    <source>
        <dbReference type="EMBL" id="CAF9927240.1"/>
    </source>
</evidence>
<accession>A0A8H3FNV0</accession>
<gene>
    <name evidence="2" type="ORF">HETSPECPRED_006523</name>
</gene>
<sequence>MYTVSLAWKGPLWLLCCSPPLLEALPSLTSLDNANLPAVPLMAHYNLSTRPDDQSVENGVPVCDPVRAGKRLSRISCEEAFLKIPTSRDMLQFARENSFIEPDVQIPRRYSSWVEGRIIVSISQYSPNVLCYGNPAAIRLPEAMQKLIDMIPTTSDELFFGPGGQPAVQVGVPKVFISRYGPMATVDTIRISAKGTWLNLWAGAVAINAMCMELRGLAGVAVLAQGLKIALTPALGIGVYGNRNGTAVS</sequence>
<evidence type="ECO:0000313" key="3">
    <source>
        <dbReference type="Proteomes" id="UP000664521"/>
    </source>
</evidence>